<name>A0AA88CXD5_FICCA</name>
<accession>A0AA88CXD5</accession>
<evidence type="ECO:0000313" key="3">
    <source>
        <dbReference type="Proteomes" id="UP001187192"/>
    </source>
</evidence>
<feature type="compositionally biased region" description="Gly residues" evidence="1">
    <location>
        <begin position="253"/>
        <end position="264"/>
    </location>
</feature>
<protein>
    <submittedName>
        <fullName evidence="2">Uncharacterized protein</fullName>
    </submittedName>
</protein>
<feature type="region of interest" description="Disordered" evidence="1">
    <location>
        <begin position="214"/>
        <end position="272"/>
    </location>
</feature>
<feature type="region of interest" description="Disordered" evidence="1">
    <location>
        <begin position="69"/>
        <end position="148"/>
    </location>
</feature>
<proteinExistence type="predicted"/>
<dbReference type="Proteomes" id="UP001187192">
    <property type="component" value="Unassembled WGS sequence"/>
</dbReference>
<evidence type="ECO:0000256" key="1">
    <source>
        <dbReference type="SAM" id="MobiDB-lite"/>
    </source>
</evidence>
<evidence type="ECO:0000313" key="2">
    <source>
        <dbReference type="EMBL" id="GMN34166.1"/>
    </source>
</evidence>
<keyword evidence="3" id="KW-1185">Reference proteome</keyword>
<reference evidence="2" key="1">
    <citation type="submission" date="2023-07" db="EMBL/GenBank/DDBJ databases">
        <title>draft genome sequence of fig (Ficus carica).</title>
        <authorList>
            <person name="Takahashi T."/>
            <person name="Nishimura K."/>
        </authorList>
    </citation>
    <scope>NUCLEOTIDE SEQUENCE</scope>
</reference>
<organism evidence="2 3">
    <name type="scientific">Ficus carica</name>
    <name type="common">Common fig</name>
    <dbReference type="NCBI Taxonomy" id="3494"/>
    <lineage>
        <taxon>Eukaryota</taxon>
        <taxon>Viridiplantae</taxon>
        <taxon>Streptophyta</taxon>
        <taxon>Embryophyta</taxon>
        <taxon>Tracheophyta</taxon>
        <taxon>Spermatophyta</taxon>
        <taxon>Magnoliopsida</taxon>
        <taxon>eudicotyledons</taxon>
        <taxon>Gunneridae</taxon>
        <taxon>Pentapetalae</taxon>
        <taxon>rosids</taxon>
        <taxon>fabids</taxon>
        <taxon>Rosales</taxon>
        <taxon>Moraceae</taxon>
        <taxon>Ficeae</taxon>
        <taxon>Ficus</taxon>
    </lineage>
</organism>
<dbReference type="AlphaFoldDB" id="A0AA88CXD5"/>
<feature type="region of interest" description="Disordered" evidence="1">
    <location>
        <begin position="172"/>
        <end position="202"/>
    </location>
</feature>
<dbReference type="EMBL" id="BTGU01000004">
    <property type="protein sequence ID" value="GMN34166.1"/>
    <property type="molecule type" value="Genomic_DNA"/>
</dbReference>
<feature type="compositionally biased region" description="Basic and acidic residues" evidence="1">
    <location>
        <begin position="90"/>
        <end position="110"/>
    </location>
</feature>
<gene>
    <name evidence="2" type="ORF">TIFTF001_004547</name>
</gene>
<feature type="compositionally biased region" description="Acidic residues" evidence="1">
    <location>
        <begin position="239"/>
        <end position="251"/>
    </location>
</feature>
<sequence length="310" mass="33457">MPRHSLPLLLRLLLRAFDHRRQIIRLPLPINEITAVNLVRLLRHHQHLPHLLLLPPSLPQPPENLLQARAQFSSPPRATRRREPPSLGRLRPELDPLSRLRRPNRSDAEPRVQQLEVVEESGNVETRDPNTLGIDVEDRIPGPAAGRAGNVAVAEDGDEDRRFSQGISGEFQGEVDVDGHGSPGVGPEAPVRDLPEDGEDGEVEEDAEVLGRGVAPVGEAGGDGEAFAEDGAEVGREGEVEEGLDGGEFDVGEAGGDGDAGGAEVGDEALRVGGEREADELLRRLSDHILRRAVLGVGGVVGGENLWWRH</sequence>
<comment type="caution">
    <text evidence="2">The sequence shown here is derived from an EMBL/GenBank/DDBJ whole genome shotgun (WGS) entry which is preliminary data.</text>
</comment>